<evidence type="ECO:0000313" key="2">
    <source>
        <dbReference type="EMBL" id="GAA2891422.1"/>
    </source>
</evidence>
<organism evidence="2 3">
    <name type="scientific">Streptosporangium fragile</name>
    <dbReference type="NCBI Taxonomy" id="46186"/>
    <lineage>
        <taxon>Bacteria</taxon>
        <taxon>Bacillati</taxon>
        <taxon>Actinomycetota</taxon>
        <taxon>Actinomycetes</taxon>
        <taxon>Streptosporangiales</taxon>
        <taxon>Streptosporangiaceae</taxon>
        <taxon>Streptosporangium</taxon>
    </lineage>
</organism>
<evidence type="ECO:0000256" key="1">
    <source>
        <dbReference type="SAM" id="MobiDB-lite"/>
    </source>
</evidence>
<reference evidence="3" key="1">
    <citation type="journal article" date="2019" name="Int. J. Syst. Evol. Microbiol.">
        <title>The Global Catalogue of Microorganisms (GCM) 10K type strain sequencing project: providing services to taxonomists for standard genome sequencing and annotation.</title>
        <authorList>
            <consortium name="The Broad Institute Genomics Platform"/>
            <consortium name="The Broad Institute Genome Sequencing Center for Infectious Disease"/>
            <person name="Wu L."/>
            <person name="Ma J."/>
        </authorList>
    </citation>
    <scope>NUCLEOTIDE SEQUENCE [LARGE SCALE GENOMIC DNA]</scope>
    <source>
        <strain evidence="3">JCM 6242</strain>
    </source>
</reference>
<dbReference type="Proteomes" id="UP001500831">
    <property type="component" value="Unassembled WGS sequence"/>
</dbReference>
<dbReference type="EMBL" id="BAAAVI010000047">
    <property type="protein sequence ID" value="GAA2891422.1"/>
    <property type="molecule type" value="Genomic_DNA"/>
</dbReference>
<comment type="caution">
    <text evidence="2">The sequence shown here is derived from an EMBL/GenBank/DDBJ whole genome shotgun (WGS) entry which is preliminary data.</text>
</comment>
<keyword evidence="3" id="KW-1185">Reference proteome</keyword>
<name>A0ABP6IML0_9ACTN</name>
<proteinExistence type="predicted"/>
<protein>
    <recommendedName>
        <fullName evidence="4">DUF397 domain-containing protein</fullName>
    </recommendedName>
</protein>
<feature type="region of interest" description="Disordered" evidence="1">
    <location>
        <begin position="1"/>
        <end position="25"/>
    </location>
</feature>
<accession>A0ABP6IML0</accession>
<gene>
    <name evidence="2" type="ORF">GCM10010517_55780</name>
</gene>
<sequence>MRENERAVSGTHQVTTRAGRIPAKSLVTRVPRRAWQRLSADVCAKPGPQLPLLTAGGHAAVTGGFSWPV</sequence>
<evidence type="ECO:0000313" key="3">
    <source>
        <dbReference type="Proteomes" id="UP001500831"/>
    </source>
</evidence>
<evidence type="ECO:0008006" key="4">
    <source>
        <dbReference type="Google" id="ProtNLM"/>
    </source>
</evidence>